<accession>A0ABU8XZH0</accession>
<evidence type="ECO:0000313" key="2">
    <source>
        <dbReference type="EMBL" id="MEK0085848.1"/>
    </source>
</evidence>
<keyword evidence="3" id="KW-1185">Reference proteome</keyword>
<comment type="caution">
    <text evidence="2">The sequence shown here is derived from an EMBL/GenBank/DDBJ whole genome shotgun (WGS) entry which is preliminary data.</text>
</comment>
<keyword evidence="1" id="KW-0812">Transmembrane</keyword>
<dbReference type="RefSeq" id="WP_418161698.1">
    <property type="nucleotide sequence ID" value="NZ_JBBLZC010000036.1"/>
</dbReference>
<organism evidence="2 3">
    <name type="scientific">Benzoatithermus flavus</name>
    <dbReference type="NCBI Taxonomy" id="3108223"/>
    <lineage>
        <taxon>Bacteria</taxon>
        <taxon>Pseudomonadati</taxon>
        <taxon>Pseudomonadota</taxon>
        <taxon>Alphaproteobacteria</taxon>
        <taxon>Geminicoccales</taxon>
        <taxon>Geminicoccaceae</taxon>
        <taxon>Benzoatithermus</taxon>
    </lineage>
</organism>
<sequence length="100" mass="10785">MQTIKAFWRGELGLARSFWLWGILGGAVVNLFATLLAVMLLSANLPTWLGALAFAAPLPWNLVLVVGVWRSAARNADRSRGAAELARIAILAWATVLSLV</sequence>
<gene>
    <name evidence="2" type="ORF">U1T56_22055</name>
</gene>
<dbReference type="Proteomes" id="UP001375743">
    <property type="component" value="Unassembled WGS sequence"/>
</dbReference>
<keyword evidence="1" id="KW-1133">Transmembrane helix</keyword>
<dbReference type="EMBL" id="JBBLZC010000036">
    <property type="protein sequence ID" value="MEK0085848.1"/>
    <property type="molecule type" value="Genomic_DNA"/>
</dbReference>
<name>A0ABU8XZH0_9PROT</name>
<feature type="transmembrane region" description="Helical" evidence="1">
    <location>
        <begin position="18"/>
        <end position="42"/>
    </location>
</feature>
<protein>
    <recommendedName>
        <fullName evidence="4">DUF805 domain-containing protein</fullName>
    </recommendedName>
</protein>
<proteinExistence type="predicted"/>
<evidence type="ECO:0008006" key="4">
    <source>
        <dbReference type="Google" id="ProtNLM"/>
    </source>
</evidence>
<feature type="transmembrane region" description="Helical" evidence="1">
    <location>
        <begin position="48"/>
        <end position="69"/>
    </location>
</feature>
<evidence type="ECO:0000313" key="3">
    <source>
        <dbReference type="Proteomes" id="UP001375743"/>
    </source>
</evidence>
<reference evidence="2 3" key="1">
    <citation type="submission" date="2024-01" db="EMBL/GenBank/DDBJ databases">
        <title>Multi-omics insights into the function and evolution of sodium benzoate biodegradation pathways in Benzoatithermus flavus gen. nov., sp. nov. from hot spring.</title>
        <authorList>
            <person name="Hu C.-J."/>
            <person name="Li W.-J."/>
        </authorList>
    </citation>
    <scope>NUCLEOTIDE SEQUENCE [LARGE SCALE GENOMIC DNA]</scope>
    <source>
        <strain evidence="2 3">SYSU G07066</strain>
    </source>
</reference>
<keyword evidence="1" id="KW-0472">Membrane</keyword>
<evidence type="ECO:0000256" key="1">
    <source>
        <dbReference type="SAM" id="Phobius"/>
    </source>
</evidence>